<dbReference type="Gene3D" id="4.10.900.10">
    <property type="entry name" value="TCF3-CBD (Catenin binding domain)"/>
    <property type="match status" value="1"/>
</dbReference>
<accession>A0A3S3QVN9</accession>
<evidence type="ECO:0000256" key="1">
    <source>
        <dbReference type="SAM" id="MobiDB-lite"/>
    </source>
</evidence>
<evidence type="ECO:0000313" key="3">
    <source>
        <dbReference type="EMBL" id="RWS12935.1"/>
    </source>
</evidence>
<reference evidence="5" key="2">
    <citation type="submission" date="2018-11" db="EMBL/GenBank/DDBJ databases">
        <title>Trombidioid mite genomics.</title>
        <authorList>
            <person name="Dong X."/>
        </authorList>
    </citation>
    <scope>NUCLEOTIDE SEQUENCE</scope>
    <source>
        <strain evidence="5">UoL-WK</strain>
    </source>
</reference>
<sequence length="155" mass="16732">MPQSGVGDDLASSDEIKVFEDEGDDEKPAENLTELKSSLITEGEQVPCVCGVRLPSPLTASVCRLQDKAEDGSYASSSKAVSRPDVPLLGKPFDPLWHPSHLGYVVPPYHSNGSPMVTLGFAALHAVPNADETCTSYVIHLFIRTLHPISRFIES</sequence>
<feature type="domain" description="CTNNB1 binding N-teminal" evidence="2">
    <location>
        <begin position="4"/>
        <end position="48"/>
    </location>
</feature>
<evidence type="ECO:0000313" key="5">
    <source>
        <dbReference type="EMBL" id="RWS14720.1"/>
    </source>
</evidence>
<name>A0A3S3QVN9_9ACAR</name>
<dbReference type="OrthoDB" id="2307332at2759"/>
<dbReference type="STRING" id="1965070.A0A3S3QVN9"/>
<reference evidence="5 6" key="1">
    <citation type="journal article" date="2018" name="Gigascience">
        <title>Genomes of trombidid mites reveal novel predicted allergens and laterally-transferred genes associated with secondary metabolism.</title>
        <authorList>
            <person name="Dong X."/>
            <person name="Chaisiri K."/>
            <person name="Xia D."/>
            <person name="Armstrong S.D."/>
            <person name="Fang Y."/>
            <person name="Donnelly M.J."/>
            <person name="Kadowaki T."/>
            <person name="McGarry J.W."/>
            <person name="Darby A.C."/>
            <person name="Makepeace B.L."/>
        </authorList>
    </citation>
    <scope>NUCLEOTIDE SEQUENCE [LARGE SCALE GENOMIC DNA]</scope>
    <source>
        <strain evidence="5">UoL-WK</strain>
    </source>
</reference>
<proteinExistence type="predicted"/>
<keyword evidence="6" id="KW-1185">Reference proteome</keyword>
<dbReference type="GO" id="GO:0009887">
    <property type="term" value="P:animal organ morphogenesis"/>
    <property type="evidence" value="ECO:0007669"/>
    <property type="project" value="UniProtKB-ARBA"/>
</dbReference>
<dbReference type="InterPro" id="IPR027397">
    <property type="entry name" value="Catenin-bd_sf"/>
</dbReference>
<evidence type="ECO:0000259" key="2">
    <source>
        <dbReference type="Pfam" id="PF08347"/>
    </source>
</evidence>
<dbReference type="Proteomes" id="UP000285301">
    <property type="component" value="Unassembled WGS sequence"/>
</dbReference>
<dbReference type="EMBL" id="NCKU01000639">
    <property type="protein sequence ID" value="RWS14720.1"/>
    <property type="molecule type" value="Genomic_DNA"/>
</dbReference>
<gene>
    <name evidence="5" type="ORF">B4U79_01544</name>
    <name evidence="4" type="ORF">B4U79_09952</name>
    <name evidence="3" type="ORF">B4U79_13794</name>
</gene>
<dbReference type="InterPro" id="IPR013558">
    <property type="entry name" value="CTNNB1-bd_N"/>
</dbReference>
<dbReference type="AlphaFoldDB" id="A0A3S3QVN9"/>
<evidence type="ECO:0000313" key="4">
    <source>
        <dbReference type="EMBL" id="RWS14715.1"/>
    </source>
</evidence>
<organism evidence="5 6">
    <name type="scientific">Dinothrombium tinctorium</name>
    <dbReference type="NCBI Taxonomy" id="1965070"/>
    <lineage>
        <taxon>Eukaryota</taxon>
        <taxon>Metazoa</taxon>
        <taxon>Ecdysozoa</taxon>
        <taxon>Arthropoda</taxon>
        <taxon>Chelicerata</taxon>
        <taxon>Arachnida</taxon>
        <taxon>Acari</taxon>
        <taxon>Acariformes</taxon>
        <taxon>Trombidiformes</taxon>
        <taxon>Prostigmata</taxon>
        <taxon>Anystina</taxon>
        <taxon>Parasitengona</taxon>
        <taxon>Trombidioidea</taxon>
        <taxon>Trombidiidae</taxon>
        <taxon>Dinothrombium</taxon>
    </lineage>
</organism>
<dbReference type="EMBL" id="NCKU01001153">
    <property type="protein sequence ID" value="RWS12935.1"/>
    <property type="molecule type" value="Genomic_DNA"/>
</dbReference>
<evidence type="ECO:0000313" key="6">
    <source>
        <dbReference type="Proteomes" id="UP000285301"/>
    </source>
</evidence>
<dbReference type="EMBL" id="NCKU01000640">
    <property type="protein sequence ID" value="RWS14715.1"/>
    <property type="molecule type" value="Genomic_DNA"/>
</dbReference>
<feature type="region of interest" description="Disordered" evidence="1">
    <location>
        <begin position="1"/>
        <end position="30"/>
    </location>
</feature>
<dbReference type="Pfam" id="PF08347">
    <property type="entry name" value="CTNNB1_binding"/>
    <property type="match status" value="1"/>
</dbReference>
<comment type="caution">
    <text evidence="5">The sequence shown here is derived from an EMBL/GenBank/DDBJ whole genome shotgun (WGS) entry which is preliminary data.</text>
</comment>
<protein>
    <submittedName>
        <fullName evidence="5">Protein pangolin:-like isoforms A/H/I</fullName>
    </submittedName>
</protein>